<dbReference type="PIRSF" id="PIRSF001492">
    <property type="entry name" value="IPGAM"/>
    <property type="match status" value="1"/>
</dbReference>
<feature type="binding site" evidence="11">
    <location>
        <begin position="264"/>
        <end position="267"/>
    </location>
    <ligand>
        <name>substrate</name>
    </ligand>
</feature>
<gene>
    <name evidence="15" type="ORF">A2290_08320</name>
</gene>
<evidence type="ECO:0000256" key="3">
    <source>
        <dbReference type="ARBA" id="ARBA00004798"/>
    </source>
</evidence>
<dbReference type="EMBL" id="MEUA01000038">
    <property type="protein sequence ID" value="OGC14330.1"/>
    <property type="molecule type" value="Genomic_DNA"/>
</dbReference>
<evidence type="ECO:0000313" key="16">
    <source>
        <dbReference type="Proteomes" id="UP000177905"/>
    </source>
</evidence>
<dbReference type="PANTHER" id="PTHR31637:SF0">
    <property type="entry name" value="2,3-BISPHOSPHOGLYCERATE-INDEPENDENT PHOSPHOGLYCERATE MUTASE"/>
    <property type="match status" value="1"/>
</dbReference>
<feature type="active site" description="Phosphoserine intermediate" evidence="10">
    <location>
        <position position="63"/>
    </location>
</feature>
<feature type="binding site" evidence="12">
    <location>
        <position position="471"/>
    </location>
    <ligand>
        <name>Mn(2+)</name>
        <dbReference type="ChEBI" id="CHEBI:29035"/>
        <label>2</label>
    </ligand>
</feature>
<sequence>MRPVYLCIMDGVGIGRNDETNAVYQAIKSGEAQFLKELFEKPYARLECSGRAVGLPENTMGNSEVNHLNMGAGRVVYQSIERINVAIEDKDFFNNKSLLSAVLNCKENNSTLHLMGILQGHGGTVHGHINHLFALLELAKQNDLKNVVIHVFGDGRDTNSNALGDVYIKMLQNKISDLGLENVAKVKTIMGRELSMDRDTAWNKTLIALKAIVLGDCENKAETPQDAIRKSYANKETDEFIRPVKIGKYDGVAPKDSVIFWNYRQDRAIQMTVAFVEKDKKFFNYKKGTNPIDENIYKAIQDIQSKLKNVIFVAMTEYYEGLNALTAYPEKEIPDTVGEVVSNANLLQLRIAGTEKFAHVTGWFSGRRGEPFVGEDRILVYDPTLKDRTEQGKRYDLVPEMTAFKETEAVMRAMDEKKYSLIVHNFQNGDMVGHTGNLDAAKKAMIAVSKSLSEIIPKWLDRGGVVILTADHGNADEMFLENNHKRVVSTQHSLNPVPLWILGINQRPKDGIVPDIGVTILKIMGLDIPSDMTAKSLI</sequence>
<feature type="binding site" evidence="11">
    <location>
        <position position="356"/>
    </location>
    <ligand>
        <name>substrate</name>
    </ligand>
</feature>
<dbReference type="EC" id="5.4.2.12" evidence="9"/>
<feature type="binding site" evidence="12">
    <location>
        <position position="492"/>
    </location>
    <ligand>
        <name>Mn(2+)</name>
        <dbReference type="ChEBI" id="CHEBI:29035"/>
        <label>1</label>
    </ligand>
</feature>
<evidence type="ECO:0000256" key="11">
    <source>
        <dbReference type="PIRSR" id="PIRSR001492-2"/>
    </source>
</evidence>
<keyword evidence="7 12" id="KW-0464">Manganese</keyword>
<comment type="catalytic activity">
    <reaction evidence="1">
        <text>(2R)-2-phosphoglycerate = (2R)-3-phosphoglycerate</text>
        <dbReference type="Rhea" id="RHEA:15901"/>
        <dbReference type="ChEBI" id="CHEBI:58272"/>
        <dbReference type="ChEBI" id="CHEBI:58289"/>
        <dbReference type="EC" id="5.4.2.12"/>
    </reaction>
</comment>
<dbReference type="GO" id="GO:0030145">
    <property type="term" value="F:manganese ion binding"/>
    <property type="evidence" value="ECO:0007669"/>
    <property type="project" value="InterPro"/>
</dbReference>
<evidence type="ECO:0000259" key="14">
    <source>
        <dbReference type="Pfam" id="PF06415"/>
    </source>
</evidence>
<feature type="domain" description="BPG-independent PGAM N-terminal" evidence="14">
    <location>
        <begin position="83"/>
        <end position="319"/>
    </location>
</feature>
<evidence type="ECO:0000256" key="12">
    <source>
        <dbReference type="PIRSR" id="PIRSR001492-3"/>
    </source>
</evidence>
<evidence type="ECO:0000256" key="8">
    <source>
        <dbReference type="ARBA" id="ARBA00023235"/>
    </source>
</evidence>
<feature type="binding site" evidence="11">
    <location>
        <begin position="156"/>
        <end position="157"/>
    </location>
    <ligand>
        <name>substrate</name>
    </ligand>
</feature>
<name>A0A1F4S1P3_UNCSA</name>
<dbReference type="SUPFAM" id="SSF53649">
    <property type="entry name" value="Alkaline phosphatase-like"/>
    <property type="match status" value="1"/>
</dbReference>
<feature type="binding site" evidence="12">
    <location>
        <position position="430"/>
    </location>
    <ligand>
        <name>Mn(2+)</name>
        <dbReference type="ChEBI" id="CHEBI:29035"/>
        <label>1</label>
    </ligand>
</feature>
<reference evidence="15 16" key="1">
    <citation type="journal article" date="2016" name="Nat. Commun.">
        <title>Thousands of microbial genomes shed light on interconnected biogeochemical processes in an aquifer system.</title>
        <authorList>
            <person name="Anantharaman K."/>
            <person name="Brown C.T."/>
            <person name="Hug L.A."/>
            <person name="Sharon I."/>
            <person name="Castelle C.J."/>
            <person name="Probst A.J."/>
            <person name="Thomas B.C."/>
            <person name="Singh A."/>
            <person name="Wilkins M.J."/>
            <person name="Karaoz U."/>
            <person name="Brodie E.L."/>
            <person name="Williams K.H."/>
            <person name="Hubbard S.S."/>
            <person name="Banfield J.F."/>
        </authorList>
    </citation>
    <scope>NUCLEOTIDE SEQUENCE [LARGE SCALE GENOMIC DNA]</scope>
</reference>
<dbReference type="InterPro" id="IPR011258">
    <property type="entry name" value="BPG-indep_PGM_N"/>
</dbReference>
<proteinExistence type="inferred from homology"/>
<dbReference type="Gene3D" id="3.40.1450.10">
    <property type="entry name" value="BPG-independent phosphoglycerate mutase, domain B"/>
    <property type="match status" value="1"/>
</dbReference>
<accession>A0A1F4S1P3</accession>
<evidence type="ECO:0000256" key="5">
    <source>
        <dbReference type="ARBA" id="ARBA00022723"/>
    </source>
</evidence>
<feature type="binding site" evidence="12">
    <location>
        <position position="472"/>
    </location>
    <ligand>
        <name>Mn(2+)</name>
        <dbReference type="ChEBI" id="CHEBI:29035"/>
        <label>2</label>
    </ligand>
</feature>
<dbReference type="GO" id="GO:0006007">
    <property type="term" value="P:glucose catabolic process"/>
    <property type="evidence" value="ECO:0007669"/>
    <property type="project" value="InterPro"/>
</dbReference>
<evidence type="ECO:0000313" key="15">
    <source>
        <dbReference type="EMBL" id="OGC14330.1"/>
    </source>
</evidence>
<evidence type="ECO:0000256" key="10">
    <source>
        <dbReference type="PIRSR" id="PIRSR001492-1"/>
    </source>
</evidence>
<dbReference type="SUPFAM" id="SSF64158">
    <property type="entry name" value="2,3-Bisphosphoglycerate-independent phosphoglycerate mutase, substrate-binding domain"/>
    <property type="match status" value="1"/>
</dbReference>
<dbReference type="Pfam" id="PF06415">
    <property type="entry name" value="iPGM_N"/>
    <property type="match status" value="1"/>
</dbReference>
<protein>
    <recommendedName>
        <fullName evidence="9">2,3-bisphosphoglycerate-independent phosphoglycerate mutase</fullName>
        <ecNumber evidence="9">5.4.2.12</ecNumber>
    </recommendedName>
</protein>
<comment type="cofactor">
    <cofactor evidence="2">
        <name>Mn(2+)</name>
        <dbReference type="ChEBI" id="CHEBI:29035"/>
    </cofactor>
</comment>
<dbReference type="GO" id="GO:0004619">
    <property type="term" value="F:phosphoglycerate mutase activity"/>
    <property type="evidence" value="ECO:0007669"/>
    <property type="project" value="UniProtKB-UniRule"/>
</dbReference>
<feature type="binding site" evidence="11">
    <location>
        <position position="198"/>
    </location>
    <ligand>
        <name>substrate</name>
    </ligand>
</feature>
<feature type="domain" description="Metalloenzyme" evidence="13">
    <location>
        <begin position="3"/>
        <end position="527"/>
    </location>
</feature>
<dbReference type="NCBIfam" id="TIGR01307">
    <property type="entry name" value="pgm_bpd_ind"/>
    <property type="match status" value="1"/>
</dbReference>
<dbReference type="InterPro" id="IPR006124">
    <property type="entry name" value="Metalloenzyme"/>
</dbReference>
<dbReference type="UniPathway" id="UPA00109">
    <property type="reaction ID" value="UER00186"/>
</dbReference>
<evidence type="ECO:0000259" key="13">
    <source>
        <dbReference type="Pfam" id="PF01676"/>
    </source>
</evidence>
<feature type="binding site" evidence="11">
    <location>
        <position position="126"/>
    </location>
    <ligand>
        <name>substrate</name>
    </ligand>
</feature>
<dbReference type="InterPro" id="IPR005995">
    <property type="entry name" value="Pgm_bpd_ind"/>
</dbReference>
<keyword evidence="8" id="KW-0413">Isomerase</keyword>
<dbReference type="InterPro" id="IPR036646">
    <property type="entry name" value="PGAM_B_sf"/>
</dbReference>
<dbReference type="Gene3D" id="3.40.720.10">
    <property type="entry name" value="Alkaline Phosphatase, subunit A"/>
    <property type="match status" value="1"/>
</dbReference>
<comment type="caution">
    <text evidence="15">The sequence shown here is derived from an EMBL/GenBank/DDBJ whole genome shotgun (WGS) entry which is preliminary data.</text>
</comment>
<comment type="pathway">
    <text evidence="3">Carbohydrate degradation; glycolysis; pyruvate from D-glyceraldehyde 3-phosphate: step 3/5.</text>
</comment>
<evidence type="ECO:0000256" key="1">
    <source>
        <dbReference type="ARBA" id="ARBA00000370"/>
    </source>
</evidence>
<dbReference type="GO" id="GO:0005829">
    <property type="term" value="C:cytosol"/>
    <property type="evidence" value="ECO:0007669"/>
    <property type="project" value="TreeGrafter"/>
</dbReference>
<organism evidence="15 16">
    <name type="scientific">candidate division WOR-1 bacterium RIFOXYB2_FULL_36_35</name>
    <dbReference type="NCBI Taxonomy" id="1802578"/>
    <lineage>
        <taxon>Bacteria</taxon>
        <taxon>Bacillati</taxon>
        <taxon>Saganbacteria</taxon>
    </lineage>
</organism>
<comment type="similarity">
    <text evidence="4">Belongs to the BPG-independent phosphoglycerate mutase family.</text>
</comment>
<feature type="binding site" evidence="11">
    <location>
        <position position="192"/>
    </location>
    <ligand>
        <name>substrate</name>
    </ligand>
</feature>
<dbReference type="Proteomes" id="UP000177905">
    <property type="component" value="Unassembled WGS sequence"/>
</dbReference>
<evidence type="ECO:0000256" key="2">
    <source>
        <dbReference type="ARBA" id="ARBA00001936"/>
    </source>
</evidence>
<dbReference type="AlphaFoldDB" id="A0A1F4S1P3"/>
<keyword evidence="6" id="KW-0324">Glycolysis</keyword>
<feature type="binding site" evidence="12">
    <location>
        <position position="434"/>
    </location>
    <ligand>
        <name>Mn(2+)</name>
        <dbReference type="ChEBI" id="CHEBI:29035"/>
        <label>1</label>
    </ligand>
</feature>
<dbReference type="Pfam" id="PF01676">
    <property type="entry name" value="Metalloenzyme"/>
    <property type="match status" value="1"/>
</dbReference>
<keyword evidence="5 12" id="KW-0479">Metal-binding</keyword>
<dbReference type="InterPro" id="IPR017850">
    <property type="entry name" value="Alkaline_phosphatase_core_sf"/>
</dbReference>
<dbReference type="CDD" id="cd16010">
    <property type="entry name" value="iPGM"/>
    <property type="match status" value="1"/>
</dbReference>
<feature type="binding site" evidence="12">
    <location>
        <position position="63"/>
    </location>
    <ligand>
        <name>Mn(2+)</name>
        <dbReference type="ChEBI" id="CHEBI:29035"/>
        <label>2</label>
    </ligand>
</feature>
<evidence type="ECO:0000256" key="6">
    <source>
        <dbReference type="ARBA" id="ARBA00023152"/>
    </source>
</evidence>
<evidence type="ECO:0000256" key="4">
    <source>
        <dbReference type="ARBA" id="ARBA00008819"/>
    </source>
</evidence>
<dbReference type="PANTHER" id="PTHR31637">
    <property type="entry name" value="2,3-BISPHOSPHOGLYCERATE-INDEPENDENT PHOSPHOGLYCERATE MUTASE"/>
    <property type="match status" value="1"/>
</dbReference>
<evidence type="ECO:0000256" key="7">
    <source>
        <dbReference type="ARBA" id="ARBA00023211"/>
    </source>
</evidence>
<evidence type="ECO:0000256" key="9">
    <source>
        <dbReference type="NCBIfam" id="TIGR01307"/>
    </source>
</evidence>
<feature type="binding site" evidence="12">
    <location>
        <position position="10"/>
    </location>
    <ligand>
        <name>Mn(2+)</name>
        <dbReference type="ChEBI" id="CHEBI:29035"/>
        <label>2</label>
    </ligand>
</feature>
<dbReference type="GO" id="GO:0006096">
    <property type="term" value="P:glycolytic process"/>
    <property type="evidence" value="ECO:0007669"/>
    <property type="project" value="UniProtKB-UniRule"/>
</dbReference>